<feature type="transmembrane region" description="Helical" evidence="1">
    <location>
        <begin position="64"/>
        <end position="83"/>
    </location>
</feature>
<keyword evidence="3" id="KW-0012">Acyltransferase</keyword>
<dbReference type="InterPro" id="IPR050623">
    <property type="entry name" value="Glucan_succinyl_AcylTrfase"/>
</dbReference>
<evidence type="ECO:0000256" key="1">
    <source>
        <dbReference type="SAM" id="Phobius"/>
    </source>
</evidence>
<name>A0ABV3Z5R1_9PROT</name>
<feature type="transmembrane region" description="Helical" evidence="1">
    <location>
        <begin position="187"/>
        <end position="206"/>
    </location>
</feature>
<evidence type="ECO:0000259" key="2">
    <source>
        <dbReference type="Pfam" id="PF01757"/>
    </source>
</evidence>
<protein>
    <submittedName>
        <fullName evidence="3">Acyltransferase family protein</fullName>
    </submittedName>
</protein>
<feature type="transmembrane region" description="Helical" evidence="1">
    <location>
        <begin position="23"/>
        <end position="44"/>
    </location>
</feature>
<dbReference type="Pfam" id="PF01757">
    <property type="entry name" value="Acyl_transf_3"/>
    <property type="match status" value="1"/>
</dbReference>
<keyword evidence="1" id="KW-0472">Membrane</keyword>
<dbReference type="PANTHER" id="PTHR36927">
    <property type="entry name" value="BLR4337 PROTEIN"/>
    <property type="match status" value="1"/>
</dbReference>
<evidence type="ECO:0000313" key="4">
    <source>
        <dbReference type="Proteomes" id="UP001560685"/>
    </source>
</evidence>
<proteinExistence type="predicted"/>
<organism evidence="3 4">
    <name type="scientific">Hyphococcus lacteus</name>
    <dbReference type="NCBI Taxonomy" id="3143536"/>
    <lineage>
        <taxon>Bacteria</taxon>
        <taxon>Pseudomonadati</taxon>
        <taxon>Pseudomonadota</taxon>
        <taxon>Alphaproteobacteria</taxon>
        <taxon>Parvularculales</taxon>
        <taxon>Parvularculaceae</taxon>
        <taxon>Hyphococcus</taxon>
    </lineage>
</organism>
<reference evidence="3 4" key="1">
    <citation type="submission" date="2024-05" db="EMBL/GenBank/DDBJ databases">
        <title>Three bacterial strains, DH-69, EH-24, and ECK-19 isolated from coastal sediments.</title>
        <authorList>
            <person name="Ye Y.-Q."/>
            <person name="Du Z.-J."/>
        </authorList>
    </citation>
    <scope>NUCLEOTIDE SEQUENCE [LARGE SCALE GENOMIC DNA]</scope>
    <source>
        <strain evidence="3 4">ECK-19</strain>
    </source>
</reference>
<accession>A0ABV3Z5R1</accession>
<feature type="transmembrane region" description="Helical" evidence="1">
    <location>
        <begin position="95"/>
        <end position="114"/>
    </location>
</feature>
<feature type="domain" description="Acyltransferase 3" evidence="2">
    <location>
        <begin position="19"/>
        <end position="368"/>
    </location>
</feature>
<dbReference type="RefSeq" id="WP_369313822.1">
    <property type="nucleotide sequence ID" value="NZ_JBEHZE010000001.1"/>
</dbReference>
<comment type="caution">
    <text evidence="3">The sequence shown here is derived from an EMBL/GenBank/DDBJ whole genome shotgun (WGS) entry which is preliminary data.</text>
</comment>
<dbReference type="EMBL" id="JBEHZE010000001">
    <property type="protein sequence ID" value="MEX6633818.1"/>
    <property type="molecule type" value="Genomic_DNA"/>
</dbReference>
<dbReference type="PANTHER" id="PTHR36927:SF3">
    <property type="entry name" value="GLUCANS BIOSYNTHESIS PROTEIN C"/>
    <property type="match status" value="1"/>
</dbReference>
<feature type="transmembrane region" description="Helical" evidence="1">
    <location>
        <begin position="318"/>
        <end position="342"/>
    </location>
</feature>
<gene>
    <name evidence="3" type="ORF">ABFZ84_09695</name>
</gene>
<keyword evidence="1" id="KW-0812">Transmembrane</keyword>
<sequence>MAASDPVTGAFATKDGRRYDLDWLRAIAFGLLIFYHIGMFYVTWDWHVKSVYASAAAEPFMRIVNPWRLALLFYISGVAVRFATDKIQSGSQFAVSRLLRLGLPILAGVIVLVAPQTYFELRQDRIIEPGYFPFYLNYLRLDQIYPIITPTWNHLWYVVYLLVYILLIVPFLPWLRNLAEGRAVQTLDWIAGGPVRLLLLVPIPFIIYELWLSPQFPTTHNLVFDWANHAHRFSIFMLGYFTAKHLRYWNSVGRALPLATGIVVSVLALRMVETFQIVSADKIAPVVGGIIDVLYAWSFIVLLMALAQRYLNRASAAARYVTGAVFCFYILHQTIIIVVGYYLTQMKIGAGGEFLVLTCSTILGCIAGYEVVRRVPFLRIMLGIKTNNERSKA</sequence>
<feature type="transmembrane region" description="Helical" evidence="1">
    <location>
        <begin position="284"/>
        <end position="306"/>
    </location>
</feature>
<dbReference type="Proteomes" id="UP001560685">
    <property type="component" value="Unassembled WGS sequence"/>
</dbReference>
<evidence type="ECO:0000313" key="3">
    <source>
        <dbReference type="EMBL" id="MEX6633818.1"/>
    </source>
</evidence>
<feature type="transmembrane region" description="Helical" evidence="1">
    <location>
        <begin position="354"/>
        <end position="372"/>
    </location>
</feature>
<keyword evidence="4" id="KW-1185">Reference proteome</keyword>
<feature type="transmembrane region" description="Helical" evidence="1">
    <location>
        <begin position="255"/>
        <end position="272"/>
    </location>
</feature>
<dbReference type="InterPro" id="IPR002656">
    <property type="entry name" value="Acyl_transf_3_dom"/>
</dbReference>
<keyword evidence="3" id="KW-0808">Transferase</keyword>
<dbReference type="GO" id="GO:0016746">
    <property type="term" value="F:acyltransferase activity"/>
    <property type="evidence" value="ECO:0007669"/>
    <property type="project" value="UniProtKB-KW"/>
</dbReference>
<keyword evidence="1" id="KW-1133">Transmembrane helix</keyword>
<feature type="transmembrane region" description="Helical" evidence="1">
    <location>
        <begin position="155"/>
        <end position="175"/>
    </location>
</feature>